<accession>A0AAN8X2Z3</accession>
<keyword evidence="2" id="KW-1185">Reference proteome</keyword>
<name>A0AAN8X2Z3_HALRR</name>
<reference evidence="1 2" key="1">
    <citation type="submission" date="2023-11" db="EMBL/GenBank/DDBJ databases">
        <title>Halocaridina rubra genome assembly.</title>
        <authorList>
            <person name="Smith C."/>
        </authorList>
    </citation>
    <scope>NUCLEOTIDE SEQUENCE [LARGE SCALE GENOMIC DNA]</scope>
    <source>
        <strain evidence="1">EP-1</strain>
        <tissue evidence="1">Whole</tissue>
    </source>
</reference>
<organism evidence="1 2">
    <name type="scientific">Halocaridina rubra</name>
    <name type="common">Hawaiian red shrimp</name>
    <dbReference type="NCBI Taxonomy" id="373956"/>
    <lineage>
        <taxon>Eukaryota</taxon>
        <taxon>Metazoa</taxon>
        <taxon>Ecdysozoa</taxon>
        <taxon>Arthropoda</taxon>
        <taxon>Crustacea</taxon>
        <taxon>Multicrustacea</taxon>
        <taxon>Malacostraca</taxon>
        <taxon>Eumalacostraca</taxon>
        <taxon>Eucarida</taxon>
        <taxon>Decapoda</taxon>
        <taxon>Pleocyemata</taxon>
        <taxon>Caridea</taxon>
        <taxon>Atyoidea</taxon>
        <taxon>Atyidae</taxon>
        <taxon>Halocaridina</taxon>
    </lineage>
</organism>
<evidence type="ECO:0000313" key="1">
    <source>
        <dbReference type="EMBL" id="KAK7071134.1"/>
    </source>
</evidence>
<dbReference type="EMBL" id="JAXCGZ010015130">
    <property type="protein sequence ID" value="KAK7071134.1"/>
    <property type="molecule type" value="Genomic_DNA"/>
</dbReference>
<dbReference type="Proteomes" id="UP001381693">
    <property type="component" value="Unassembled WGS sequence"/>
</dbReference>
<evidence type="ECO:0000313" key="2">
    <source>
        <dbReference type="Proteomes" id="UP001381693"/>
    </source>
</evidence>
<comment type="caution">
    <text evidence="1">The sequence shown here is derived from an EMBL/GenBank/DDBJ whole genome shotgun (WGS) entry which is preliminary data.</text>
</comment>
<proteinExistence type="predicted"/>
<gene>
    <name evidence="1" type="ORF">SK128_018904</name>
</gene>
<dbReference type="AlphaFoldDB" id="A0AAN8X2Z3"/>
<sequence length="101" mass="11684">MKDLRAEASIILLKQKGRVYSFTWFMQIQFPASIGLWLDFKVYCDPTAGPLQVYRNLYQASTPPDPLGNMSYRLELVKQVCGYHPLNNPQQPQYANHMSFP</sequence>
<protein>
    <submittedName>
        <fullName evidence="1">Uncharacterized protein</fullName>
    </submittedName>
</protein>